<reference evidence="1 2" key="1">
    <citation type="submission" date="2016-10" db="EMBL/GenBank/DDBJ databases">
        <authorList>
            <person name="Varghese N."/>
            <person name="Submissions S."/>
        </authorList>
    </citation>
    <scope>NUCLEOTIDE SEQUENCE [LARGE SCALE GENOMIC DNA]</scope>
    <source>
        <strain evidence="1 2">PL 12/M</strain>
    </source>
</reference>
<keyword evidence="2" id="KW-1185">Reference proteome</keyword>
<dbReference type="Proteomes" id="UP000199259">
    <property type="component" value="Unassembled WGS sequence"/>
</dbReference>
<accession>A0A7Z7FBL7</accession>
<comment type="caution">
    <text evidence="1">The sequence shown here is derived from an EMBL/GenBank/DDBJ whole genome shotgun (WGS) entry which is preliminary data.</text>
</comment>
<gene>
    <name evidence="1" type="ORF">SAMN04488589_0379</name>
</gene>
<proteinExistence type="predicted"/>
<organism evidence="1 2">
    <name type="scientific">Methanolobus vulcani</name>
    <dbReference type="NCBI Taxonomy" id="38026"/>
    <lineage>
        <taxon>Archaea</taxon>
        <taxon>Methanobacteriati</taxon>
        <taxon>Methanobacteriota</taxon>
        <taxon>Stenosarchaea group</taxon>
        <taxon>Methanomicrobia</taxon>
        <taxon>Methanosarcinales</taxon>
        <taxon>Methanosarcinaceae</taxon>
        <taxon>Methanolobus</taxon>
    </lineage>
</organism>
<evidence type="ECO:0000313" key="1">
    <source>
        <dbReference type="EMBL" id="SDF33350.1"/>
    </source>
</evidence>
<name>A0A7Z7FBL7_9EURY</name>
<dbReference type="EMBL" id="FNCA01000001">
    <property type="protein sequence ID" value="SDF33350.1"/>
    <property type="molecule type" value="Genomic_DNA"/>
</dbReference>
<sequence length="45" mass="5150">MNDGQKKFQKSLSSVIFNELNKLTKTLDTRTANLVKGIPLEIKMR</sequence>
<evidence type="ECO:0000313" key="2">
    <source>
        <dbReference type="Proteomes" id="UP000199259"/>
    </source>
</evidence>
<dbReference type="AlphaFoldDB" id="A0A7Z7FBL7"/>
<protein>
    <submittedName>
        <fullName evidence="1">Uncharacterized protein</fullName>
    </submittedName>
</protein>